<sequence>MGIRGLYSYIQEFADASLAWHKLRNCKLVIDGNNLAHEIYGNSPGINPAFGGDYDKYAVYIENFFNKLSECNVDPIVIMDGGYPMMRNKFKTVYSRLTDQMDTCRKINPDNQDSMKVFPIMARSVFVFTIHKLGVRVLQADFEADDEIVVVAKELGAYVLSNDSDFYLFDVPFILLHSVNMKHVQKEQIKGGKISKFIPCYRFDTEKFCKITGVRRELIPLLAPLLGNDYFNPKCMLPFYKSIFHLRPNSKKISARKKVIISVLRWLANQDGTPDDIINKVLEMV</sequence>
<evidence type="ECO:0000256" key="1">
    <source>
        <dbReference type="ARBA" id="ARBA00007398"/>
    </source>
</evidence>
<dbReference type="Pfam" id="PF00752">
    <property type="entry name" value="XPG_N"/>
    <property type="match status" value="1"/>
</dbReference>
<accession>A0A5N5SLZ3</accession>
<protein>
    <submittedName>
        <fullName evidence="3">Protein asteroid</fullName>
    </submittedName>
</protein>
<evidence type="ECO:0000313" key="3">
    <source>
        <dbReference type="EMBL" id="KAB7495053.1"/>
    </source>
</evidence>
<dbReference type="SUPFAM" id="SSF88723">
    <property type="entry name" value="PIN domain-like"/>
    <property type="match status" value="1"/>
</dbReference>
<evidence type="ECO:0000259" key="2">
    <source>
        <dbReference type="Pfam" id="PF00752"/>
    </source>
</evidence>
<organism evidence="3 4">
    <name type="scientific">Armadillidium nasatum</name>
    <dbReference type="NCBI Taxonomy" id="96803"/>
    <lineage>
        <taxon>Eukaryota</taxon>
        <taxon>Metazoa</taxon>
        <taxon>Ecdysozoa</taxon>
        <taxon>Arthropoda</taxon>
        <taxon>Crustacea</taxon>
        <taxon>Multicrustacea</taxon>
        <taxon>Malacostraca</taxon>
        <taxon>Eumalacostraca</taxon>
        <taxon>Peracarida</taxon>
        <taxon>Isopoda</taxon>
        <taxon>Oniscidea</taxon>
        <taxon>Crinocheta</taxon>
        <taxon>Armadillidiidae</taxon>
        <taxon>Armadillidium</taxon>
    </lineage>
</organism>
<dbReference type="GO" id="GO:0004518">
    <property type="term" value="F:nuclease activity"/>
    <property type="evidence" value="ECO:0007669"/>
    <property type="project" value="InterPro"/>
</dbReference>
<comment type="caution">
    <text evidence="3">The sequence shown here is derived from an EMBL/GenBank/DDBJ whole genome shotgun (WGS) entry which is preliminary data.</text>
</comment>
<dbReference type="Gene3D" id="3.40.50.1010">
    <property type="entry name" value="5'-nuclease"/>
    <property type="match status" value="1"/>
</dbReference>
<dbReference type="InterPro" id="IPR006085">
    <property type="entry name" value="XPG_DNA_repair_N"/>
</dbReference>
<dbReference type="PANTHER" id="PTHR15665">
    <property type="entry name" value="ASTEROID PROTEIN"/>
    <property type="match status" value="1"/>
</dbReference>
<dbReference type="AlphaFoldDB" id="A0A5N5SLZ3"/>
<feature type="domain" description="XPG N-terminal" evidence="2">
    <location>
        <begin position="1"/>
        <end position="89"/>
    </location>
</feature>
<keyword evidence="4" id="KW-1185">Reference proteome</keyword>
<gene>
    <name evidence="3" type="primary">ast</name>
    <name evidence="3" type="ORF">Anas_08342</name>
</gene>
<proteinExistence type="inferred from homology"/>
<dbReference type="OrthoDB" id="25987at2759"/>
<dbReference type="InterPro" id="IPR029060">
    <property type="entry name" value="PIN-like_dom_sf"/>
</dbReference>
<dbReference type="InterPro" id="IPR026832">
    <property type="entry name" value="Asteroid"/>
</dbReference>
<dbReference type="Proteomes" id="UP000326759">
    <property type="component" value="Unassembled WGS sequence"/>
</dbReference>
<dbReference type="EMBL" id="SEYY01023150">
    <property type="protein sequence ID" value="KAB7495053.1"/>
    <property type="molecule type" value="Genomic_DNA"/>
</dbReference>
<reference evidence="3 4" key="1">
    <citation type="journal article" date="2019" name="PLoS Biol.">
        <title>Sex chromosomes control vertical transmission of feminizing Wolbachia symbionts in an isopod.</title>
        <authorList>
            <person name="Becking T."/>
            <person name="Chebbi M.A."/>
            <person name="Giraud I."/>
            <person name="Moumen B."/>
            <person name="Laverre T."/>
            <person name="Caubet Y."/>
            <person name="Peccoud J."/>
            <person name="Gilbert C."/>
            <person name="Cordaux R."/>
        </authorList>
    </citation>
    <scope>NUCLEOTIDE SEQUENCE [LARGE SCALE GENOMIC DNA]</scope>
    <source>
        <strain evidence="3">ANa2</strain>
        <tissue evidence="3">Whole body excluding digestive tract and cuticle</tissue>
    </source>
</reference>
<comment type="similarity">
    <text evidence="1">Belongs to the asteroid family.</text>
</comment>
<dbReference type="PANTHER" id="PTHR15665:SF1">
    <property type="entry name" value="PROTEIN ASTEROID HOMOLOG 1"/>
    <property type="match status" value="1"/>
</dbReference>
<evidence type="ECO:0000313" key="4">
    <source>
        <dbReference type="Proteomes" id="UP000326759"/>
    </source>
</evidence>
<name>A0A5N5SLZ3_9CRUS</name>